<sequence length="154" mass="17322">MTDKEIIAKINAEIFDEELDQQEHKKVTVKEAEKTVELLRYFLESIENIGSESFGVIATLEKTVQLQKDSTGPQYALADIEELLKSYNLSLQKLHLPTVDLPASVSKKANFDVVDEQTEANSYAKQLNSDQRNVVEILLSAVYTTLQIHPSVIV</sequence>
<dbReference type="OrthoDB" id="272985at2759"/>
<keyword evidence="2" id="KW-1185">Reference proteome</keyword>
<dbReference type="Proteomes" id="UP000499080">
    <property type="component" value="Unassembled WGS sequence"/>
</dbReference>
<accession>A0A4Y2R9J8</accession>
<organism evidence="1 2">
    <name type="scientific">Araneus ventricosus</name>
    <name type="common">Orbweaver spider</name>
    <name type="synonym">Epeira ventricosa</name>
    <dbReference type="NCBI Taxonomy" id="182803"/>
    <lineage>
        <taxon>Eukaryota</taxon>
        <taxon>Metazoa</taxon>
        <taxon>Ecdysozoa</taxon>
        <taxon>Arthropoda</taxon>
        <taxon>Chelicerata</taxon>
        <taxon>Arachnida</taxon>
        <taxon>Araneae</taxon>
        <taxon>Araneomorphae</taxon>
        <taxon>Entelegynae</taxon>
        <taxon>Araneoidea</taxon>
        <taxon>Araneidae</taxon>
        <taxon>Araneus</taxon>
    </lineage>
</organism>
<dbReference type="EMBL" id="BGPR01016129">
    <property type="protein sequence ID" value="GBN71949.1"/>
    <property type="molecule type" value="Genomic_DNA"/>
</dbReference>
<comment type="caution">
    <text evidence="1">The sequence shown here is derived from an EMBL/GenBank/DDBJ whole genome shotgun (WGS) entry which is preliminary data.</text>
</comment>
<evidence type="ECO:0000313" key="1">
    <source>
        <dbReference type="EMBL" id="GBN71949.1"/>
    </source>
</evidence>
<proteinExistence type="predicted"/>
<name>A0A4Y2R9J8_ARAVE</name>
<protein>
    <submittedName>
        <fullName evidence="1">Uncharacterized protein</fullName>
    </submittedName>
</protein>
<reference evidence="1 2" key="1">
    <citation type="journal article" date="2019" name="Sci. Rep.">
        <title>Orb-weaving spider Araneus ventricosus genome elucidates the spidroin gene catalogue.</title>
        <authorList>
            <person name="Kono N."/>
            <person name="Nakamura H."/>
            <person name="Ohtoshi R."/>
            <person name="Moran D.A.P."/>
            <person name="Shinohara A."/>
            <person name="Yoshida Y."/>
            <person name="Fujiwara M."/>
            <person name="Mori M."/>
            <person name="Tomita M."/>
            <person name="Arakawa K."/>
        </authorList>
    </citation>
    <scope>NUCLEOTIDE SEQUENCE [LARGE SCALE GENOMIC DNA]</scope>
</reference>
<dbReference type="AlphaFoldDB" id="A0A4Y2R9J8"/>
<evidence type="ECO:0000313" key="2">
    <source>
        <dbReference type="Proteomes" id="UP000499080"/>
    </source>
</evidence>
<gene>
    <name evidence="1" type="ORF">AVEN_230167_1</name>
</gene>